<dbReference type="Proteomes" id="UP000310326">
    <property type="component" value="Segment"/>
</dbReference>
<feature type="domain" description="SWIM-type" evidence="1">
    <location>
        <begin position="27"/>
        <end position="68"/>
    </location>
</feature>
<gene>
    <name evidence="2" type="ORF">kac65v161_gp186</name>
</gene>
<proteinExistence type="predicted"/>
<organism evidence="2 3">
    <name type="scientific">Nodularia phage vB_NspS-kac65v161</name>
    <dbReference type="NCBI Taxonomy" id="2557580"/>
    <lineage>
        <taxon>Viruses</taxon>
        <taxon>Duplodnaviria</taxon>
        <taxon>Heunggongvirae</taxon>
        <taxon>Uroviricota</taxon>
        <taxon>Caudoviricetes</taxon>
        <taxon>Ravarandavirus</taxon>
        <taxon>Ravarandavirus kac65v151</taxon>
    </lineage>
</organism>
<dbReference type="GO" id="GO:0008270">
    <property type="term" value="F:zinc ion binding"/>
    <property type="evidence" value="ECO:0007669"/>
    <property type="project" value="InterPro"/>
</dbReference>
<evidence type="ECO:0000259" key="1">
    <source>
        <dbReference type="PROSITE" id="PS50966"/>
    </source>
</evidence>
<accession>A0A482MHY7</accession>
<dbReference type="PROSITE" id="PS50966">
    <property type="entry name" value="ZF_SWIM"/>
    <property type="match status" value="1"/>
</dbReference>
<reference evidence="2 3" key="1">
    <citation type="submission" date="2019-03" db="EMBL/GenBank/DDBJ databases">
        <title>Diversity and diversification of Nodularia spumigena cyanophages in the Baltic Sea.</title>
        <authorList>
            <person name="Sulcius S."/>
            <person name="Holmfeldt K."/>
            <person name="Simoliunas E."/>
        </authorList>
    </citation>
    <scope>NUCLEOTIDE SEQUENCE [LARGE SCALE GENOMIC DNA]</scope>
</reference>
<dbReference type="EMBL" id="MK605243">
    <property type="protein sequence ID" value="QBQ73424.1"/>
    <property type="molecule type" value="Genomic_DNA"/>
</dbReference>
<dbReference type="Pfam" id="PF04434">
    <property type="entry name" value="SWIM"/>
    <property type="match status" value="1"/>
</dbReference>
<evidence type="ECO:0000313" key="3">
    <source>
        <dbReference type="Proteomes" id="UP000310326"/>
    </source>
</evidence>
<dbReference type="InterPro" id="IPR007527">
    <property type="entry name" value="Znf_SWIM"/>
</dbReference>
<name>A0A482MHY7_9CAUD</name>
<protein>
    <recommendedName>
        <fullName evidence="1">SWIM-type domain-containing protein</fullName>
    </recommendedName>
</protein>
<sequence length="176" mass="19817">MTTLTQPRIKSANRKAKSIRQITPTYYEVTGDTGNVYHIDTFFGECSCPAGQHGKDCYHQLAVREYQQAQLNQVVDIRNGATLGQALTTCRDYGFTPVIEKVDHKSSTVTVKLLRFGRAIAFLEINKLMSSVEARFADSSKFRYCRWGINNAPLIEALNRLIDEECSDARLSIFGL</sequence>
<evidence type="ECO:0000313" key="2">
    <source>
        <dbReference type="EMBL" id="QBQ73424.1"/>
    </source>
</evidence>